<dbReference type="Proteomes" id="UP000182200">
    <property type="component" value="Unassembled WGS sequence"/>
</dbReference>
<keyword evidence="6" id="KW-1185">Reference proteome</keyword>
<keyword evidence="2" id="KW-0547">Nucleotide-binding</keyword>
<dbReference type="InterPro" id="IPR003439">
    <property type="entry name" value="ABC_transporter-like_ATP-bd"/>
</dbReference>
<accession>A0ABM9UX95</accession>
<comment type="caution">
    <text evidence="5">The sequence shown here is derived from an EMBL/GenBank/DDBJ whole genome shotgun (WGS) entry which is preliminary data.</text>
</comment>
<dbReference type="InterPro" id="IPR003593">
    <property type="entry name" value="AAA+_ATPase"/>
</dbReference>
<dbReference type="PROSITE" id="PS00211">
    <property type="entry name" value="ABC_TRANSPORTER_1"/>
    <property type="match status" value="1"/>
</dbReference>
<dbReference type="SUPFAM" id="SSF52540">
    <property type="entry name" value="P-loop containing nucleoside triphosphate hydrolases"/>
    <property type="match status" value="1"/>
</dbReference>
<organism evidence="5 6">
    <name type="scientific">Candidatus Kryptonium thompsonii</name>
    <dbReference type="NCBI Taxonomy" id="1633631"/>
    <lineage>
        <taxon>Bacteria</taxon>
        <taxon>Pseudomonadati</taxon>
        <taxon>Candidatus Kryptoniota</taxon>
        <taxon>Candidatus Kryptonium</taxon>
    </lineage>
</organism>
<evidence type="ECO:0000313" key="6">
    <source>
        <dbReference type="Proteomes" id="UP000182200"/>
    </source>
</evidence>
<dbReference type="PROSITE" id="PS50893">
    <property type="entry name" value="ABC_TRANSPORTER_2"/>
    <property type="match status" value="1"/>
</dbReference>
<evidence type="ECO:0000256" key="2">
    <source>
        <dbReference type="ARBA" id="ARBA00022741"/>
    </source>
</evidence>
<dbReference type="InterPro" id="IPR027417">
    <property type="entry name" value="P-loop_NTPase"/>
</dbReference>
<dbReference type="InterPro" id="IPR017911">
    <property type="entry name" value="MacB-like_ATP-bd"/>
</dbReference>
<feature type="domain" description="ABC transporter" evidence="4">
    <location>
        <begin position="4"/>
        <end position="225"/>
    </location>
</feature>
<keyword evidence="1" id="KW-0813">Transport</keyword>
<dbReference type="SMART" id="SM00382">
    <property type="entry name" value="AAA"/>
    <property type="match status" value="1"/>
</dbReference>
<reference evidence="5 6" key="1">
    <citation type="submission" date="2015-11" db="EMBL/GenBank/DDBJ databases">
        <authorList>
            <person name="Varghese N."/>
        </authorList>
    </citation>
    <scope>NUCLEOTIDE SEQUENCE [LARGE SCALE GENOMIC DNA]</scope>
    <source>
        <strain evidence="5 6">JGI-8</strain>
    </source>
</reference>
<proteinExistence type="predicted"/>
<dbReference type="GO" id="GO:0005524">
    <property type="term" value="F:ATP binding"/>
    <property type="evidence" value="ECO:0007669"/>
    <property type="project" value="UniProtKB-KW"/>
</dbReference>
<dbReference type="PANTHER" id="PTHR24220:SF86">
    <property type="entry name" value="ABC TRANSPORTER ABCH.1"/>
    <property type="match status" value="1"/>
</dbReference>
<evidence type="ECO:0000256" key="1">
    <source>
        <dbReference type="ARBA" id="ARBA00022448"/>
    </source>
</evidence>
<dbReference type="CDD" id="cd03255">
    <property type="entry name" value="ABC_MJ0796_LolCDE_FtsE"/>
    <property type="match status" value="1"/>
</dbReference>
<name>A0ABM9UX95_9BACT</name>
<dbReference type="PANTHER" id="PTHR24220">
    <property type="entry name" value="IMPORT ATP-BINDING PROTEIN"/>
    <property type="match status" value="1"/>
</dbReference>
<dbReference type="InterPro" id="IPR017871">
    <property type="entry name" value="ABC_transporter-like_CS"/>
</dbReference>
<evidence type="ECO:0000259" key="4">
    <source>
        <dbReference type="PROSITE" id="PS50893"/>
    </source>
</evidence>
<protein>
    <submittedName>
        <fullName evidence="5">ABC transport system ATP-binding protein</fullName>
    </submittedName>
</protein>
<dbReference type="Gene3D" id="3.40.50.300">
    <property type="entry name" value="P-loop containing nucleotide triphosphate hydrolases"/>
    <property type="match status" value="1"/>
</dbReference>
<dbReference type="RefSeq" id="WP_075447084.1">
    <property type="nucleotide sequence ID" value="NZ_CZVI01000030.1"/>
</dbReference>
<evidence type="ECO:0000313" key="5">
    <source>
        <dbReference type="EMBL" id="CUS92622.1"/>
    </source>
</evidence>
<gene>
    <name evidence="5" type="ORF">JGI8_01702</name>
</gene>
<dbReference type="Pfam" id="PF00005">
    <property type="entry name" value="ABC_tran"/>
    <property type="match status" value="1"/>
</dbReference>
<dbReference type="InterPro" id="IPR015854">
    <property type="entry name" value="ABC_transpr_LolD-like"/>
</dbReference>
<evidence type="ECO:0000256" key="3">
    <source>
        <dbReference type="ARBA" id="ARBA00022840"/>
    </source>
</evidence>
<keyword evidence="3 5" id="KW-0067">ATP-binding</keyword>
<sequence length="227" mass="25106">MNLLELKNVTKHYLTGSEVVKALEDVTLEVKYGEFVVIMGPSGSGKSTLLSIIGGLNRPTSGTVVVDGIDIYSLSQEKLADFRREYIGFVFQSFYLIPYLTVLENVMLPLIVTDYTKEQKIAKAKEILERVGLSSKMKRFPDELSGGEQQRVAIARALVNEPLLILADEPTGNLDSLTGIEIMKLFKELNDSGKTIIVVTHNPENAKFADRCVYVKDGKLLGIEVPP</sequence>
<dbReference type="EMBL" id="CZVI01000030">
    <property type="protein sequence ID" value="CUS92622.1"/>
    <property type="molecule type" value="Genomic_DNA"/>
</dbReference>